<evidence type="ECO:0000313" key="2">
    <source>
        <dbReference type="EMBL" id="ADN35406.1"/>
    </source>
</evidence>
<dbReference type="Gene3D" id="3.40.50.1980">
    <property type="entry name" value="Nitrogenase molybdenum iron protein domain"/>
    <property type="match status" value="2"/>
</dbReference>
<keyword evidence="3" id="KW-1185">Reference proteome</keyword>
<sequence precursor="true">MDIIRFPHRSVKFCSFCIVLLLVMFPFSIGCTGVVQDTNMKSVSSDSIVVKDSLNNTIEIPSKLKRIVVQNFDAVELLLALGAEDYIVGVPDNVLEDPEFQGKLKNAQSVGNWRTPSPEAILNLQPDAIIMLTSKTYNMDAILQLNTTIIYIDCYKIDSLPAEARLLGKVTGKESEAEEYIAYLEKYLELVSSRIPADGQINSSRIYAEKYNDYNPQGSGSGIDELIQKLNGNNIAADMEANTRVSPEWVVEQNPDIILKFVTSSTLQSGSSLEDTYNSVINRTGFENLNAVKNNQVYAIHGDPFFSPRVVVGLLYLAKIIYPDRFSDINPEDALREYGEKFVSGFENTETIYPKN</sequence>
<feature type="domain" description="Fe/B12 periplasmic-binding" evidence="1">
    <location>
        <begin position="66"/>
        <end position="329"/>
    </location>
</feature>
<dbReference type="PROSITE" id="PS51257">
    <property type="entry name" value="PROKAR_LIPOPROTEIN"/>
    <property type="match status" value="1"/>
</dbReference>
<gene>
    <name evidence="2" type="ordered locus">Mpet_0632</name>
</gene>
<dbReference type="AlphaFoldDB" id="E1RI21"/>
<evidence type="ECO:0000313" key="3">
    <source>
        <dbReference type="Proteomes" id="UP000006565"/>
    </source>
</evidence>
<proteinExistence type="predicted"/>
<dbReference type="SUPFAM" id="SSF53807">
    <property type="entry name" value="Helical backbone' metal receptor"/>
    <property type="match status" value="1"/>
</dbReference>
<dbReference type="InterPro" id="IPR002491">
    <property type="entry name" value="ABC_transptr_periplasmic_BD"/>
</dbReference>
<dbReference type="STRING" id="679926.Mpet_0632"/>
<evidence type="ECO:0000259" key="1">
    <source>
        <dbReference type="PROSITE" id="PS50983"/>
    </source>
</evidence>
<dbReference type="Proteomes" id="UP000006565">
    <property type="component" value="Chromosome"/>
</dbReference>
<dbReference type="PANTHER" id="PTHR30535:SF34">
    <property type="entry name" value="MOLYBDATE-BINDING PROTEIN MOLA"/>
    <property type="match status" value="1"/>
</dbReference>
<organism evidence="2 3">
    <name type="scientific">Methanolacinia petrolearia (strain DSM 11571 / OCM 486 / SEBR 4847)</name>
    <name type="common">Methanoplanus petrolearius</name>
    <dbReference type="NCBI Taxonomy" id="679926"/>
    <lineage>
        <taxon>Archaea</taxon>
        <taxon>Methanobacteriati</taxon>
        <taxon>Methanobacteriota</taxon>
        <taxon>Stenosarchaea group</taxon>
        <taxon>Methanomicrobia</taxon>
        <taxon>Methanomicrobiales</taxon>
        <taxon>Methanomicrobiaceae</taxon>
        <taxon>Methanolacinia</taxon>
    </lineage>
</organism>
<dbReference type="PANTHER" id="PTHR30535">
    <property type="entry name" value="VITAMIN B12-BINDING PROTEIN"/>
    <property type="match status" value="1"/>
</dbReference>
<name>E1RI21_METP4</name>
<dbReference type="InterPro" id="IPR050902">
    <property type="entry name" value="ABC_Transporter_SBP"/>
</dbReference>
<reference evidence="2 3" key="1">
    <citation type="journal article" date="2010" name="Stand. Genomic Sci.">
        <title>Complete genome sequence of Methanoplanus petrolearius type strain (SEBR 4847).</title>
        <authorList>
            <person name="Brambilla E."/>
            <person name="Djao O.D."/>
            <person name="Daligault H."/>
            <person name="Lapidus A."/>
            <person name="Lucas S."/>
            <person name="Hammon N."/>
            <person name="Nolan M."/>
            <person name="Tice H."/>
            <person name="Cheng J.F."/>
            <person name="Han C."/>
            <person name="Tapia R."/>
            <person name="Goodwin L."/>
            <person name="Pitluck S."/>
            <person name="Liolios K."/>
            <person name="Ivanova N."/>
            <person name="Mavromatis K."/>
            <person name="Mikhailova N."/>
            <person name="Pati A."/>
            <person name="Chen A."/>
            <person name="Palaniappan K."/>
            <person name="Land M."/>
            <person name="Hauser L."/>
            <person name="Chang Y.J."/>
            <person name="Jeffries C.D."/>
            <person name="Rohde M."/>
            <person name="Spring S."/>
            <person name="Sikorski J."/>
            <person name="Goker M."/>
            <person name="Woyke T."/>
            <person name="Bristow J."/>
            <person name="Eisen J.A."/>
            <person name="Markowitz V."/>
            <person name="Hugenholtz P."/>
            <person name="Kyrpides N.C."/>
            <person name="Klenk H.P."/>
        </authorList>
    </citation>
    <scope>NUCLEOTIDE SEQUENCE [LARGE SCALE GENOMIC DNA]</scope>
    <source>
        <strain evidence="3">DSM 11571 / OCM 486 / SEBR 4847</strain>
    </source>
</reference>
<dbReference type="Pfam" id="PF01497">
    <property type="entry name" value="Peripla_BP_2"/>
    <property type="match status" value="1"/>
</dbReference>
<dbReference type="eggNOG" id="arCOG04233">
    <property type="taxonomic scope" value="Archaea"/>
</dbReference>
<dbReference type="KEGG" id="mpi:Mpet_0632"/>
<accession>E1RI21</accession>
<dbReference type="EMBL" id="CP002117">
    <property type="protein sequence ID" value="ADN35406.1"/>
    <property type="molecule type" value="Genomic_DNA"/>
</dbReference>
<protein>
    <submittedName>
        <fullName evidence="2">Periplasmic binding protein</fullName>
    </submittedName>
</protein>
<dbReference type="HOGENOM" id="CLU_038034_2_0_2"/>
<dbReference type="PROSITE" id="PS50983">
    <property type="entry name" value="FE_B12_PBP"/>
    <property type="match status" value="1"/>
</dbReference>